<dbReference type="InterPro" id="IPR027417">
    <property type="entry name" value="P-loop_NTPase"/>
</dbReference>
<feature type="region of interest" description="Disordered" evidence="2">
    <location>
        <begin position="159"/>
        <end position="209"/>
    </location>
</feature>
<dbReference type="AlphaFoldDB" id="A0A1R3RWN7"/>
<protein>
    <submittedName>
        <fullName evidence="5">Uncharacterized protein</fullName>
    </submittedName>
</protein>
<dbReference type="OMA" id="AMTHARY"/>
<feature type="domain" description="Nephrocystin 3-like N-terminal" evidence="3">
    <location>
        <begin position="271"/>
        <end position="445"/>
    </location>
</feature>
<proteinExistence type="predicted"/>
<evidence type="ECO:0000259" key="3">
    <source>
        <dbReference type="Pfam" id="PF24883"/>
    </source>
</evidence>
<name>A0A1R3RWN7_ASPC5</name>
<dbReference type="InterPro" id="IPR056693">
    <property type="entry name" value="DUF7791"/>
</dbReference>
<sequence length="970" mass="110283">MAGEPIEPAAAQVADFLRVGIQLIGQVYEIHGLDDNQPWPDWDANQASAQFVSLDSQLSGSYPGRQLGPLCEHEQSLEDTRAACGIIARTILSRLELIQAFGSQFSQEIRTFKSLWPREDVEVLEERLRMFKSELELGFQSSSQVGQYTETRDALDSLATENSPDDRELDAQPRQNDFPKRSKLPAGNSVVSLFGKKPAGRSKPGPELRSYTKDMQFTDQEMIICDFLLESLKFSSMTDREDSVTVAHSGTFDWIFSSEKNPRHEKSRVEKSLTTWLSNTHDSGIFWISGKPGSGKSTLVRFLRHHPTTMNLLHRWAGNEPLITAGFYFWISGTLEQRSQTGLMRHLLFQLLDQEKYLVPVAFSAKWRHYQSLSTRERIKASVSWGLQELKEALNSFMQHTVGQAKICLFIDGLDEFAGDHKEIVSFFKTLASSFSHVKFCLSSRQLPVFRAAFANNPGLELHDLTLQDMVGYARDHLYGHSSSQALLAKDLDGASRLIDGLVERADGVFLWVTLVVQSLLRRQDYQAVLEMHDYLLQHPADIDDLFTHFIFERPAKDQTRLISRLFLLLSAREEACHATGQEEAVTMQLWELALAYRLEEGEIHIPDSVQEATAKDIDRICARTKGHFSNECAGLVITHAPSPSAIRTRARSTPAQLLAESKVSYIHRTVKDYLSLPHIWTRLLGSMIGSTFDPHLSLLTSHILQLKWPLDVFEPHRQIDEWWPSIPLAFTHARLSQDARAQTVLVPEFDRVLCQHWAFRDSIEKDHWAKSLFSSYEKRKNAVFQDPFLSLAAKFGLSILVRERIHQDRLAAPEGSIPLPSHCIEFLVSRQKTVYPLSSLEIVGSLLANGADPNRPFKDLDKKNRTPWLVVLDKLREAERRQWIRFYDTAEQGTRRQAAIVSLFLQHGADPNAMLPDTRFDPSATALEVVTSVYRKYASPEFGILRNELIRLGAKEREGHDIFYRVYGD</sequence>
<dbReference type="Gene3D" id="3.40.50.300">
    <property type="entry name" value="P-loop containing nucleotide triphosphate hydrolases"/>
    <property type="match status" value="1"/>
</dbReference>
<organism evidence="5 6">
    <name type="scientific">Aspergillus carbonarius (strain ITEM 5010)</name>
    <dbReference type="NCBI Taxonomy" id="602072"/>
    <lineage>
        <taxon>Eukaryota</taxon>
        <taxon>Fungi</taxon>
        <taxon>Dikarya</taxon>
        <taxon>Ascomycota</taxon>
        <taxon>Pezizomycotina</taxon>
        <taxon>Eurotiomycetes</taxon>
        <taxon>Eurotiomycetidae</taxon>
        <taxon>Eurotiales</taxon>
        <taxon>Aspergillaceae</taxon>
        <taxon>Aspergillus</taxon>
        <taxon>Aspergillus subgen. Circumdati</taxon>
    </lineage>
</organism>
<dbReference type="VEuPathDB" id="FungiDB:ASPCADRAFT_2320"/>
<evidence type="ECO:0000256" key="2">
    <source>
        <dbReference type="SAM" id="MobiDB-lite"/>
    </source>
</evidence>
<dbReference type="PANTHER" id="PTHR10039:SF5">
    <property type="entry name" value="NACHT DOMAIN-CONTAINING PROTEIN"/>
    <property type="match status" value="1"/>
</dbReference>
<dbReference type="OrthoDB" id="443402at2759"/>
<dbReference type="Proteomes" id="UP000188318">
    <property type="component" value="Unassembled WGS sequence"/>
</dbReference>
<dbReference type="SUPFAM" id="SSF52540">
    <property type="entry name" value="P-loop containing nucleoside triphosphate hydrolases"/>
    <property type="match status" value="1"/>
</dbReference>
<accession>A0A1R3RWN7</accession>
<dbReference type="Pfam" id="PF25053">
    <property type="entry name" value="DUF7791"/>
    <property type="match status" value="1"/>
</dbReference>
<evidence type="ECO:0000313" key="6">
    <source>
        <dbReference type="Proteomes" id="UP000188318"/>
    </source>
</evidence>
<evidence type="ECO:0000259" key="4">
    <source>
        <dbReference type="Pfam" id="PF25053"/>
    </source>
</evidence>
<feature type="domain" description="DUF7791" evidence="4">
    <location>
        <begin position="586"/>
        <end position="708"/>
    </location>
</feature>
<evidence type="ECO:0000313" key="5">
    <source>
        <dbReference type="EMBL" id="OOF98891.1"/>
    </source>
</evidence>
<gene>
    <name evidence="5" type="ORF">ASPCADRAFT_2320</name>
</gene>
<keyword evidence="6" id="KW-1185">Reference proteome</keyword>
<dbReference type="EMBL" id="KV907495">
    <property type="protein sequence ID" value="OOF98891.1"/>
    <property type="molecule type" value="Genomic_DNA"/>
</dbReference>
<reference evidence="6" key="1">
    <citation type="journal article" date="2017" name="Genome Biol.">
        <title>Comparative genomics reveals high biological diversity and specific adaptations in the industrially and medically important fungal genus Aspergillus.</title>
        <authorList>
            <person name="de Vries R.P."/>
            <person name="Riley R."/>
            <person name="Wiebenga A."/>
            <person name="Aguilar-Osorio G."/>
            <person name="Amillis S."/>
            <person name="Uchima C.A."/>
            <person name="Anderluh G."/>
            <person name="Asadollahi M."/>
            <person name="Askin M."/>
            <person name="Barry K."/>
            <person name="Battaglia E."/>
            <person name="Bayram O."/>
            <person name="Benocci T."/>
            <person name="Braus-Stromeyer S.A."/>
            <person name="Caldana C."/>
            <person name="Canovas D."/>
            <person name="Cerqueira G.C."/>
            <person name="Chen F."/>
            <person name="Chen W."/>
            <person name="Choi C."/>
            <person name="Clum A."/>
            <person name="Dos Santos R.A."/>
            <person name="Damasio A.R."/>
            <person name="Diallinas G."/>
            <person name="Emri T."/>
            <person name="Fekete E."/>
            <person name="Flipphi M."/>
            <person name="Freyberg S."/>
            <person name="Gallo A."/>
            <person name="Gournas C."/>
            <person name="Habgood R."/>
            <person name="Hainaut M."/>
            <person name="Harispe M.L."/>
            <person name="Henrissat B."/>
            <person name="Hilden K.S."/>
            <person name="Hope R."/>
            <person name="Hossain A."/>
            <person name="Karabika E."/>
            <person name="Karaffa L."/>
            <person name="Karanyi Z."/>
            <person name="Krasevec N."/>
            <person name="Kuo A."/>
            <person name="Kusch H."/>
            <person name="LaButti K."/>
            <person name="Lagendijk E.L."/>
            <person name="Lapidus A."/>
            <person name="Levasseur A."/>
            <person name="Lindquist E."/>
            <person name="Lipzen A."/>
            <person name="Logrieco A.F."/>
            <person name="MacCabe A."/>
            <person name="Maekelae M.R."/>
            <person name="Malavazi I."/>
            <person name="Melin P."/>
            <person name="Meyer V."/>
            <person name="Mielnichuk N."/>
            <person name="Miskei M."/>
            <person name="Molnar A.P."/>
            <person name="Mule G."/>
            <person name="Ngan C.Y."/>
            <person name="Orejas M."/>
            <person name="Orosz E."/>
            <person name="Ouedraogo J.P."/>
            <person name="Overkamp K.M."/>
            <person name="Park H.-S."/>
            <person name="Perrone G."/>
            <person name="Piumi F."/>
            <person name="Punt P.J."/>
            <person name="Ram A.F."/>
            <person name="Ramon A."/>
            <person name="Rauscher S."/>
            <person name="Record E."/>
            <person name="Riano-Pachon D.M."/>
            <person name="Robert V."/>
            <person name="Roehrig J."/>
            <person name="Ruller R."/>
            <person name="Salamov A."/>
            <person name="Salih N.S."/>
            <person name="Samson R.A."/>
            <person name="Sandor E."/>
            <person name="Sanguinetti M."/>
            <person name="Schuetze T."/>
            <person name="Sepcic K."/>
            <person name="Shelest E."/>
            <person name="Sherlock G."/>
            <person name="Sophianopoulou V."/>
            <person name="Squina F.M."/>
            <person name="Sun H."/>
            <person name="Susca A."/>
            <person name="Todd R.B."/>
            <person name="Tsang A."/>
            <person name="Unkles S.E."/>
            <person name="van de Wiele N."/>
            <person name="van Rossen-Uffink D."/>
            <person name="Oliveira J.V."/>
            <person name="Vesth T.C."/>
            <person name="Visser J."/>
            <person name="Yu J.-H."/>
            <person name="Zhou M."/>
            <person name="Andersen M.R."/>
            <person name="Archer D.B."/>
            <person name="Baker S.E."/>
            <person name="Benoit I."/>
            <person name="Brakhage A.A."/>
            <person name="Braus G.H."/>
            <person name="Fischer R."/>
            <person name="Frisvad J.C."/>
            <person name="Goldman G.H."/>
            <person name="Houbraken J."/>
            <person name="Oakley B."/>
            <person name="Pocsi I."/>
            <person name="Scazzocchio C."/>
            <person name="Seiboth B."/>
            <person name="vanKuyk P.A."/>
            <person name="Wortman J."/>
            <person name="Dyer P.S."/>
            <person name="Grigoriev I.V."/>
        </authorList>
    </citation>
    <scope>NUCLEOTIDE SEQUENCE [LARGE SCALE GENOMIC DNA]</scope>
    <source>
        <strain evidence="6">ITEM 5010</strain>
    </source>
</reference>
<dbReference type="STRING" id="602072.A0A1R3RWN7"/>
<evidence type="ECO:0000256" key="1">
    <source>
        <dbReference type="ARBA" id="ARBA00022737"/>
    </source>
</evidence>
<dbReference type="Pfam" id="PF24883">
    <property type="entry name" value="NPHP3_N"/>
    <property type="match status" value="1"/>
</dbReference>
<keyword evidence="1" id="KW-0677">Repeat</keyword>
<dbReference type="InterPro" id="IPR056884">
    <property type="entry name" value="NPHP3-like_N"/>
</dbReference>
<dbReference type="PANTHER" id="PTHR10039">
    <property type="entry name" value="AMELOGENIN"/>
    <property type="match status" value="1"/>
</dbReference>